<comment type="caution">
    <text evidence="1">The sequence shown here is derived from an EMBL/GenBank/DDBJ whole genome shotgun (WGS) entry which is preliminary data.</text>
</comment>
<proteinExistence type="predicted"/>
<keyword evidence="2" id="KW-1185">Reference proteome</keyword>
<evidence type="ECO:0000313" key="1">
    <source>
        <dbReference type="EMBL" id="CAK5020798.1"/>
    </source>
</evidence>
<name>A0ACB0XWJ4_MELEN</name>
<accession>A0ACB0XWJ4</accession>
<organism evidence="1 2">
    <name type="scientific">Meloidogyne enterolobii</name>
    <name type="common">Root-knot nematode worm</name>
    <name type="synonym">Meloidogyne mayaguensis</name>
    <dbReference type="NCBI Taxonomy" id="390850"/>
    <lineage>
        <taxon>Eukaryota</taxon>
        <taxon>Metazoa</taxon>
        <taxon>Ecdysozoa</taxon>
        <taxon>Nematoda</taxon>
        <taxon>Chromadorea</taxon>
        <taxon>Rhabditida</taxon>
        <taxon>Tylenchina</taxon>
        <taxon>Tylenchomorpha</taxon>
        <taxon>Tylenchoidea</taxon>
        <taxon>Meloidogynidae</taxon>
        <taxon>Meloidogyninae</taxon>
        <taxon>Meloidogyne</taxon>
    </lineage>
</organism>
<protein>
    <submittedName>
        <fullName evidence="1">Uncharacterized protein</fullName>
    </submittedName>
</protein>
<reference evidence="1" key="1">
    <citation type="submission" date="2023-11" db="EMBL/GenBank/DDBJ databases">
        <authorList>
            <person name="Poullet M."/>
        </authorList>
    </citation>
    <scope>NUCLEOTIDE SEQUENCE</scope>
    <source>
        <strain evidence="1">E1834</strain>
    </source>
</reference>
<sequence>MCINYFIVSFTKIWICIIIILVIVSRRYFKFYCIMVRFTYRRIDCYSLY</sequence>
<dbReference type="EMBL" id="CAVMJV010000003">
    <property type="protein sequence ID" value="CAK5020798.1"/>
    <property type="molecule type" value="Genomic_DNA"/>
</dbReference>
<evidence type="ECO:0000313" key="2">
    <source>
        <dbReference type="Proteomes" id="UP001497535"/>
    </source>
</evidence>
<dbReference type="Proteomes" id="UP001497535">
    <property type="component" value="Unassembled WGS sequence"/>
</dbReference>
<gene>
    <name evidence="1" type="ORF">MENTE1834_LOCUS4546</name>
</gene>